<dbReference type="EMBL" id="MHNF01000002">
    <property type="protein sequence ID" value="OGZ42240.1"/>
    <property type="molecule type" value="Genomic_DNA"/>
</dbReference>
<protein>
    <recommendedName>
        <fullName evidence="4">Large ribosomal subunit protein uL23</fullName>
    </recommendedName>
</protein>
<gene>
    <name evidence="4" type="primary">rplW</name>
    <name evidence="5" type="ORF">A3B04_02795</name>
</gene>
<evidence type="ECO:0000313" key="5">
    <source>
        <dbReference type="EMBL" id="OGZ42240.1"/>
    </source>
</evidence>
<comment type="caution">
    <text evidence="5">The sequence shown here is derived from an EMBL/GenBank/DDBJ whole genome shotgun (WGS) entry which is preliminary data.</text>
</comment>
<dbReference type="InterPro" id="IPR013025">
    <property type="entry name" value="Ribosomal_uL23-like"/>
</dbReference>
<comment type="similarity">
    <text evidence="1 4">Belongs to the universal ribosomal protein uL23 family.</text>
</comment>
<dbReference type="Proteomes" id="UP000177126">
    <property type="component" value="Unassembled WGS sequence"/>
</dbReference>
<evidence type="ECO:0000313" key="6">
    <source>
        <dbReference type="Proteomes" id="UP000177126"/>
    </source>
</evidence>
<evidence type="ECO:0000256" key="1">
    <source>
        <dbReference type="ARBA" id="ARBA00006700"/>
    </source>
</evidence>
<reference evidence="5 6" key="1">
    <citation type="journal article" date="2016" name="Nat. Commun.">
        <title>Thousands of microbial genomes shed light on interconnected biogeochemical processes in an aquifer system.</title>
        <authorList>
            <person name="Anantharaman K."/>
            <person name="Brown C.T."/>
            <person name="Hug L.A."/>
            <person name="Sharon I."/>
            <person name="Castelle C.J."/>
            <person name="Probst A.J."/>
            <person name="Thomas B.C."/>
            <person name="Singh A."/>
            <person name="Wilkins M.J."/>
            <person name="Karaoz U."/>
            <person name="Brodie E.L."/>
            <person name="Williams K.H."/>
            <person name="Hubbard S.S."/>
            <person name="Banfield J.F."/>
        </authorList>
    </citation>
    <scope>NUCLEOTIDE SEQUENCE [LARGE SCALE GENOMIC DNA]</scope>
</reference>
<dbReference type="GO" id="GO:0006412">
    <property type="term" value="P:translation"/>
    <property type="evidence" value="ECO:0007669"/>
    <property type="project" value="UniProtKB-UniRule"/>
</dbReference>
<dbReference type="SUPFAM" id="SSF54189">
    <property type="entry name" value="Ribosomal proteins S24e, L23 and L15e"/>
    <property type="match status" value="1"/>
</dbReference>
<dbReference type="GO" id="GO:0019843">
    <property type="term" value="F:rRNA binding"/>
    <property type="evidence" value="ECO:0007669"/>
    <property type="project" value="UniProtKB-UniRule"/>
</dbReference>
<keyword evidence="4" id="KW-0694">RNA-binding</keyword>
<sequence length="84" mass="9403">MVTEKSVNLSSNKNQYVFMVAPAATKNEVRKTIQDVYGVHVLRVNMINTMGKKRRVGGHEGWKSGFKKAIVFLPAGEKIEVIAR</sequence>
<keyword evidence="2 4" id="KW-0689">Ribosomal protein</keyword>
<dbReference type="GO" id="GO:1990904">
    <property type="term" value="C:ribonucleoprotein complex"/>
    <property type="evidence" value="ECO:0007669"/>
    <property type="project" value="UniProtKB-KW"/>
</dbReference>
<dbReference type="HAMAP" id="MF_01369_B">
    <property type="entry name" value="Ribosomal_uL23_B"/>
    <property type="match status" value="1"/>
</dbReference>
<name>A0A1G2FXA2_9BACT</name>
<proteinExistence type="inferred from homology"/>
<organism evidence="5 6">
    <name type="scientific">Candidatus Portnoybacteria bacterium RIFCSPLOWO2_02_FULL_39_11</name>
    <dbReference type="NCBI Taxonomy" id="1802001"/>
    <lineage>
        <taxon>Bacteria</taxon>
        <taxon>Candidatus Portnoyibacteriota</taxon>
    </lineage>
</organism>
<dbReference type="AlphaFoldDB" id="A0A1G2FXA2"/>
<dbReference type="Pfam" id="PF00276">
    <property type="entry name" value="Ribosomal_L23"/>
    <property type="match status" value="1"/>
</dbReference>
<comment type="function">
    <text evidence="4">One of the early assembly proteins it binds 23S rRNA. One of the proteins that surrounds the polypeptide exit tunnel on the outside of the ribosome. Forms the main docking site for trigger factor binding to the ribosome.</text>
</comment>
<evidence type="ECO:0000256" key="4">
    <source>
        <dbReference type="HAMAP-Rule" id="MF_01369"/>
    </source>
</evidence>
<evidence type="ECO:0000256" key="2">
    <source>
        <dbReference type="ARBA" id="ARBA00022980"/>
    </source>
</evidence>
<dbReference type="NCBIfam" id="NF004363">
    <property type="entry name" value="PRK05738.2-4"/>
    <property type="match status" value="1"/>
</dbReference>
<comment type="subunit">
    <text evidence="4">Part of the 50S ribosomal subunit. Contacts protein L29, and trigger factor when it is bound to the ribosome.</text>
</comment>
<dbReference type="GO" id="GO:0005840">
    <property type="term" value="C:ribosome"/>
    <property type="evidence" value="ECO:0007669"/>
    <property type="project" value="UniProtKB-KW"/>
</dbReference>
<dbReference type="InterPro" id="IPR012677">
    <property type="entry name" value="Nucleotide-bd_a/b_plait_sf"/>
</dbReference>
<dbReference type="Gene3D" id="3.30.70.330">
    <property type="match status" value="1"/>
</dbReference>
<dbReference type="GO" id="GO:0003735">
    <property type="term" value="F:structural constituent of ribosome"/>
    <property type="evidence" value="ECO:0007669"/>
    <property type="project" value="InterPro"/>
</dbReference>
<evidence type="ECO:0000256" key="3">
    <source>
        <dbReference type="ARBA" id="ARBA00023274"/>
    </source>
</evidence>
<accession>A0A1G2FXA2</accession>
<keyword evidence="4" id="KW-0699">rRNA-binding</keyword>
<keyword evidence="3 4" id="KW-0687">Ribonucleoprotein</keyword>
<dbReference type="InterPro" id="IPR012678">
    <property type="entry name" value="Ribosomal_uL23/eL15/eS24_sf"/>
</dbReference>